<dbReference type="AlphaFoldDB" id="A0A1A9I5H1"/>
<dbReference type="STRING" id="1176587.A8C56_13990"/>
<reference evidence="3 4" key="1">
    <citation type="submission" date="2016-05" db="EMBL/GenBank/DDBJ databases">
        <title>Niabella ginsenosidivorans BS26 whole genome sequencing.</title>
        <authorList>
            <person name="Im W.T."/>
            <person name="Siddiqi M.Z."/>
        </authorList>
    </citation>
    <scope>NUCLEOTIDE SEQUENCE [LARGE SCALE GENOMIC DNA]</scope>
    <source>
        <strain evidence="3 4">BS26</strain>
    </source>
</reference>
<dbReference type="EMBL" id="CP015772">
    <property type="protein sequence ID" value="ANH81932.1"/>
    <property type="molecule type" value="Genomic_DNA"/>
</dbReference>
<proteinExistence type="predicted"/>
<accession>A0A1A9I5H1</accession>
<feature type="chain" id="PRO_5008389883" evidence="1">
    <location>
        <begin position="22"/>
        <end position="167"/>
    </location>
</feature>
<dbReference type="PROSITE" id="PS51257">
    <property type="entry name" value="PROKAR_LIPOPROTEIN"/>
    <property type="match status" value="1"/>
</dbReference>
<name>A0A1A9I5H1_9BACT</name>
<dbReference type="SUPFAM" id="SSF55797">
    <property type="entry name" value="PR-1-like"/>
    <property type="match status" value="1"/>
</dbReference>
<evidence type="ECO:0000313" key="3">
    <source>
        <dbReference type="EMBL" id="ANH81932.1"/>
    </source>
</evidence>
<feature type="domain" description="SCP" evidence="2">
    <location>
        <begin position="44"/>
        <end position="157"/>
    </location>
</feature>
<dbReference type="InterPro" id="IPR014044">
    <property type="entry name" value="CAP_dom"/>
</dbReference>
<evidence type="ECO:0000256" key="1">
    <source>
        <dbReference type="SAM" id="SignalP"/>
    </source>
</evidence>
<dbReference type="PANTHER" id="PTHR31157:SF1">
    <property type="entry name" value="SCP DOMAIN-CONTAINING PROTEIN"/>
    <property type="match status" value="1"/>
</dbReference>
<keyword evidence="1" id="KW-0732">Signal</keyword>
<dbReference type="Pfam" id="PF00188">
    <property type="entry name" value="CAP"/>
    <property type="match status" value="1"/>
</dbReference>
<dbReference type="Gene3D" id="3.40.33.10">
    <property type="entry name" value="CAP"/>
    <property type="match status" value="1"/>
</dbReference>
<sequence>MFRFLLQPFLLLFVISGIASCASSRTAAQSSGDEAQLSPKELLKEINAVRARGCNCGGSRYPPVPPVKWNNHLENVAVTQSRYMQRTGQLKHTGANGATLQKRVSNAGYRWSYVAENIAMGQRTTPDVVQAWIQSPGHCRNIMSASVSEIGAAVSDYYWTLVLAAPQ</sequence>
<dbReference type="InterPro" id="IPR035940">
    <property type="entry name" value="CAP_sf"/>
</dbReference>
<dbReference type="Proteomes" id="UP000077667">
    <property type="component" value="Chromosome"/>
</dbReference>
<gene>
    <name evidence="3" type="ORF">A8C56_13990</name>
</gene>
<dbReference type="OrthoDB" id="982527at2"/>
<dbReference type="RefSeq" id="WP_067757187.1">
    <property type="nucleotide sequence ID" value="NZ_CP015772.1"/>
</dbReference>
<dbReference type="KEGG" id="nia:A8C56_13990"/>
<dbReference type="PANTHER" id="PTHR31157">
    <property type="entry name" value="SCP DOMAIN-CONTAINING PROTEIN"/>
    <property type="match status" value="1"/>
</dbReference>
<organism evidence="3 4">
    <name type="scientific">Niabella ginsenosidivorans</name>
    <dbReference type="NCBI Taxonomy" id="1176587"/>
    <lineage>
        <taxon>Bacteria</taxon>
        <taxon>Pseudomonadati</taxon>
        <taxon>Bacteroidota</taxon>
        <taxon>Chitinophagia</taxon>
        <taxon>Chitinophagales</taxon>
        <taxon>Chitinophagaceae</taxon>
        <taxon>Niabella</taxon>
    </lineage>
</organism>
<keyword evidence="4" id="KW-1185">Reference proteome</keyword>
<evidence type="ECO:0000313" key="4">
    <source>
        <dbReference type="Proteomes" id="UP000077667"/>
    </source>
</evidence>
<evidence type="ECO:0000259" key="2">
    <source>
        <dbReference type="Pfam" id="PF00188"/>
    </source>
</evidence>
<dbReference type="CDD" id="cd05379">
    <property type="entry name" value="CAP_bacterial"/>
    <property type="match status" value="1"/>
</dbReference>
<protein>
    <submittedName>
        <fullName evidence="3">SCP-like extracellular protein</fullName>
    </submittedName>
</protein>
<feature type="signal peptide" evidence="1">
    <location>
        <begin position="1"/>
        <end position="21"/>
    </location>
</feature>